<gene>
    <name evidence="1" type="ORF">DHW61_15640</name>
</gene>
<evidence type="ECO:0008006" key="3">
    <source>
        <dbReference type="Google" id="ProtNLM"/>
    </source>
</evidence>
<dbReference type="Proteomes" id="UP000262969">
    <property type="component" value="Unassembled WGS sequence"/>
</dbReference>
<dbReference type="EMBL" id="DPVV01000518">
    <property type="protein sequence ID" value="HCL03813.1"/>
    <property type="molecule type" value="Genomic_DNA"/>
</dbReference>
<protein>
    <recommendedName>
        <fullName evidence="3">Helix-turn-helix domain-containing protein</fullName>
    </recommendedName>
</protein>
<dbReference type="AlphaFoldDB" id="A0A3D2XB42"/>
<reference evidence="1 2" key="1">
    <citation type="journal article" date="2018" name="Nat. Biotechnol.">
        <title>A standardized bacterial taxonomy based on genome phylogeny substantially revises the tree of life.</title>
        <authorList>
            <person name="Parks D.H."/>
            <person name="Chuvochina M."/>
            <person name="Waite D.W."/>
            <person name="Rinke C."/>
            <person name="Skarshewski A."/>
            <person name="Chaumeil P.A."/>
            <person name="Hugenholtz P."/>
        </authorList>
    </citation>
    <scope>NUCLEOTIDE SEQUENCE [LARGE SCALE GENOMIC DNA]</scope>
    <source>
        <strain evidence="1">UBA11728</strain>
    </source>
</reference>
<evidence type="ECO:0000313" key="2">
    <source>
        <dbReference type="Proteomes" id="UP000262969"/>
    </source>
</evidence>
<proteinExistence type="predicted"/>
<comment type="caution">
    <text evidence="1">The sequence shown here is derived from an EMBL/GenBank/DDBJ whole genome shotgun (WGS) entry which is preliminary data.</text>
</comment>
<organism evidence="1 2">
    <name type="scientific">Lachnoclostridium phytofermentans</name>
    <dbReference type="NCBI Taxonomy" id="66219"/>
    <lineage>
        <taxon>Bacteria</taxon>
        <taxon>Bacillati</taxon>
        <taxon>Bacillota</taxon>
        <taxon>Clostridia</taxon>
        <taxon>Lachnospirales</taxon>
        <taxon>Lachnospiraceae</taxon>
    </lineage>
</organism>
<name>A0A3D2XB42_9FIRM</name>
<accession>A0A3D2XB42</accession>
<sequence length="77" mass="8708">MRISVAEAAKIMGTTSLTIQQMMKQGMINIGDVMRNKERNTYIIHSGILARHIGVTEDELLNQLGKRKEYYGAIKDI</sequence>
<evidence type="ECO:0000313" key="1">
    <source>
        <dbReference type="EMBL" id="HCL03813.1"/>
    </source>
</evidence>